<evidence type="ECO:0008006" key="5">
    <source>
        <dbReference type="Google" id="ProtNLM"/>
    </source>
</evidence>
<dbReference type="FunCoup" id="A0A2G5ER22">
    <property type="interactions" value="394"/>
</dbReference>
<reference evidence="3 4" key="1">
    <citation type="submission" date="2017-09" db="EMBL/GenBank/DDBJ databases">
        <title>WGS assembly of Aquilegia coerulea Goldsmith.</title>
        <authorList>
            <person name="Hodges S."/>
            <person name="Kramer E."/>
            <person name="Nordborg M."/>
            <person name="Tomkins J."/>
            <person name="Borevitz J."/>
            <person name="Derieg N."/>
            <person name="Yan J."/>
            <person name="Mihaltcheva S."/>
            <person name="Hayes R.D."/>
            <person name="Rokhsar D."/>
        </authorList>
    </citation>
    <scope>NUCLEOTIDE SEQUENCE [LARGE SCALE GENOMIC DNA]</scope>
    <source>
        <strain evidence="4">cv. Goldsmith</strain>
    </source>
</reference>
<dbReference type="Pfam" id="PF00646">
    <property type="entry name" value="F-box"/>
    <property type="match status" value="1"/>
</dbReference>
<feature type="domain" description="FBD" evidence="2">
    <location>
        <begin position="296"/>
        <end position="332"/>
    </location>
</feature>
<dbReference type="Pfam" id="PF08387">
    <property type="entry name" value="FBD"/>
    <property type="match status" value="1"/>
</dbReference>
<gene>
    <name evidence="3" type="ORF">AQUCO_00500243v1</name>
</gene>
<dbReference type="InterPro" id="IPR036047">
    <property type="entry name" value="F-box-like_dom_sf"/>
</dbReference>
<evidence type="ECO:0000259" key="2">
    <source>
        <dbReference type="Pfam" id="PF08387"/>
    </source>
</evidence>
<keyword evidence="4" id="KW-1185">Reference proteome</keyword>
<protein>
    <recommendedName>
        <fullName evidence="5">F-box domain-containing protein</fullName>
    </recommendedName>
</protein>
<name>A0A2G5ER22_AQUCA</name>
<sequence>MDRISSLHESIQRHILCFLSMEDAIRTSVLSKSWRYVCFSLPLMEFSEQKFEDKKCKILFKDMVDRTLLLHDESDVKHFKLMYYSKTDLSMKHLNSWISFAVQHNVQQLTLSSFYRTIEQLPPCLFICKTLTTLFLHNINLKVPTVIRFPLLKTLELHFVSFDNLAIANHLFSNCCCPVLEDLAILHCEPALKNNLNSLQNIHKFVYSDIELPNLSSEILSTISVAKFDHATSLPTSSNDTDPGFLDTPASKILKRLQNVVRLTLEALYIECYSALNMRNMEEYWQSKVLCTRDILKHLKIVQLDFFKGSENELNLVRFLLLSASTLEKMSIKCFKHHLLEYLKKSTNVKDLSKYSEYLENKMRISEKLLKFTRVSPDASIDFS</sequence>
<dbReference type="EMBL" id="KZ305022">
    <property type="protein sequence ID" value="PIA58179.1"/>
    <property type="molecule type" value="Genomic_DNA"/>
</dbReference>
<dbReference type="Proteomes" id="UP000230069">
    <property type="component" value="Unassembled WGS sequence"/>
</dbReference>
<dbReference type="AlphaFoldDB" id="A0A2G5ER22"/>
<accession>A0A2G5ER22</accession>
<dbReference type="SUPFAM" id="SSF81383">
    <property type="entry name" value="F-box domain"/>
    <property type="match status" value="1"/>
</dbReference>
<evidence type="ECO:0000259" key="1">
    <source>
        <dbReference type="Pfam" id="PF00646"/>
    </source>
</evidence>
<organism evidence="3 4">
    <name type="scientific">Aquilegia coerulea</name>
    <name type="common">Rocky mountain columbine</name>
    <dbReference type="NCBI Taxonomy" id="218851"/>
    <lineage>
        <taxon>Eukaryota</taxon>
        <taxon>Viridiplantae</taxon>
        <taxon>Streptophyta</taxon>
        <taxon>Embryophyta</taxon>
        <taxon>Tracheophyta</taxon>
        <taxon>Spermatophyta</taxon>
        <taxon>Magnoliopsida</taxon>
        <taxon>Ranunculales</taxon>
        <taxon>Ranunculaceae</taxon>
        <taxon>Thalictroideae</taxon>
        <taxon>Aquilegia</taxon>
    </lineage>
</organism>
<dbReference type="InterPro" id="IPR006566">
    <property type="entry name" value="FBD"/>
</dbReference>
<feature type="domain" description="F-box" evidence="1">
    <location>
        <begin position="4"/>
        <end position="43"/>
    </location>
</feature>
<dbReference type="InParanoid" id="A0A2G5ER22"/>
<dbReference type="STRING" id="218851.A0A2G5ER22"/>
<dbReference type="PANTHER" id="PTHR32212">
    <property type="entry name" value="CYCLIN-LIKE F-BOX"/>
    <property type="match status" value="1"/>
</dbReference>
<evidence type="ECO:0000313" key="3">
    <source>
        <dbReference type="EMBL" id="PIA58179.1"/>
    </source>
</evidence>
<dbReference type="InterPro" id="IPR001810">
    <property type="entry name" value="F-box_dom"/>
</dbReference>
<dbReference type="OrthoDB" id="612216at2759"/>
<dbReference type="PANTHER" id="PTHR32212:SF326">
    <property type="entry name" value="LEUCINE-RICH REPEAT DOMAIN SUPERFAMILY, F-BOX-LIKE DOMAIN SUPERFAMILY"/>
    <property type="match status" value="1"/>
</dbReference>
<proteinExistence type="predicted"/>
<evidence type="ECO:0000313" key="4">
    <source>
        <dbReference type="Proteomes" id="UP000230069"/>
    </source>
</evidence>